<dbReference type="InterPro" id="IPR050812">
    <property type="entry name" value="Preph/Arog_dehydrog"/>
</dbReference>
<dbReference type="SUPFAM" id="SSF48179">
    <property type="entry name" value="6-phosphogluconate dehydrogenase C-terminal domain-like"/>
    <property type="match status" value="1"/>
</dbReference>
<dbReference type="GO" id="GO:0006571">
    <property type="term" value="P:tyrosine biosynthetic process"/>
    <property type="evidence" value="ECO:0007669"/>
    <property type="project" value="UniProtKB-UniPathway"/>
</dbReference>
<dbReference type="InterPro" id="IPR036291">
    <property type="entry name" value="NAD(P)-bd_dom_sf"/>
</dbReference>
<dbReference type="GO" id="GO:0008977">
    <property type="term" value="F:prephenate dehydrogenase (NAD+) activity"/>
    <property type="evidence" value="ECO:0007669"/>
    <property type="project" value="InterPro"/>
</dbReference>
<comment type="pathway">
    <text evidence="2">Amino-acid biosynthesis; L-tyrosine biosynthesis; (4-hydroxyphenyl)pyruvate from prephenate (NAD(+) route): step 1/1.</text>
</comment>
<dbReference type="SUPFAM" id="SSF48600">
    <property type="entry name" value="Chorismate mutase II"/>
    <property type="match status" value="1"/>
</dbReference>
<evidence type="ECO:0000256" key="1">
    <source>
        <dbReference type="ARBA" id="ARBA00023002"/>
    </source>
</evidence>
<accession>A0A0W0YNC5</accession>
<dbReference type="NCBIfam" id="NF008400">
    <property type="entry name" value="PRK11199.1"/>
    <property type="match status" value="1"/>
</dbReference>
<dbReference type="NCBIfam" id="TIGR01799">
    <property type="entry name" value="CM_T"/>
    <property type="match status" value="1"/>
</dbReference>
<organism evidence="5 6">
    <name type="scientific">Legionella shakespearei DSM 23087</name>
    <dbReference type="NCBI Taxonomy" id="1122169"/>
    <lineage>
        <taxon>Bacteria</taxon>
        <taxon>Pseudomonadati</taxon>
        <taxon>Pseudomonadota</taxon>
        <taxon>Gammaproteobacteria</taxon>
        <taxon>Legionellales</taxon>
        <taxon>Legionellaceae</taxon>
        <taxon>Legionella</taxon>
    </lineage>
</organism>
<dbReference type="GO" id="GO:0070403">
    <property type="term" value="F:NAD+ binding"/>
    <property type="evidence" value="ECO:0007669"/>
    <property type="project" value="InterPro"/>
</dbReference>
<evidence type="ECO:0000313" key="5">
    <source>
        <dbReference type="EMBL" id="KTD58142.1"/>
    </source>
</evidence>
<evidence type="ECO:0000313" key="6">
    <source>
        <dbReference type="Proteomes" id="UP000054600"/>
    </source>
</evidence>
<dbReference type="SMART" id="SM00830">
    <property type="entry name" value="CM_2"/>
    <property type="match status" value="1"/>
</dbReference>
<dbReference type="GO" id="GO:0046417">
    <property type="term" value="P:chorismate metabolic process"/>
    <property type="evidence" value="ECO:0007669"/>
    <property type="project" value="InterPro"/>
</dbReference>
<dbReference type="PANTHER" id="PTHR21363">
    <property type="entry name" value="PREPHENATE DEHYDROGENASE"/>
    <property type="match status" value="1"/>
</dbReference>
<comment type="caution">
    <text evidence="5">The sequence shown here is derived from an EMBL/GenBank/DDBJ whole genome shotgun (WGS) entry which is preliminary data.</text>
</comment>
<dbReference type="InterPro" id="IPR046826">
    <property type="entry name" value="PDH_N"/>
</dbReference>
<dbReference type="GO" id="GO:0004106">
    <property type="term" value="F:chorismate mutase activity"/>
    <property type="evidence" value="ECO:0007669"/>
    <property type="project" value="InterPro"/>
</dbReference>
<evidence type="ECO:0000256" key="2">
    <source>
        <dbReference type="PIRNR" id="PIRNR001499"/>
    </source>
</evidence>
<feature type="domain" description="Prephenate/arogenate dehydrogenase" evidence="4">
    <location>
        <begin position="99"/>
        <end position="361"/>
    </location>
</feature>
<dbReference type="AlphaFoldDB" id="A0A0W0YNC5"/>
<dbReference type="GO" id="GO:0005737">
    <property type="term" value="C:cytoplasm"/>
    <property type="evidence" value="ECO:0007669"/>
    <property type="project" value="UniProtKB-SubCell"/>
</dbReference>
<keyword evidence="6" id="KW-1185">Reference proteome</keyword>
<dbReference type="Gene3D" id="3.40.50.720">
    <property type="entry name" value="NAD(P)-binding Rossmann-like Domain"/>
    <property type="match status" value="1"/>
</dbReference>
<evidence type="ECO:0000259" key="4">
    <source>
        <dbReference type="PROSITE" id="PS51176"/>
    </source>
</evidence>
<proteinExistence type="predicted"/>
<dbReference type="STRING" id="1122169.Lsha_2120"/>
<dbReference type="InterPro" id="IPR036263">
    <property type="entry name" value="Chorismate_II_sf"/>
</dbReference>
<dbReference type="InterPro" id="IPR011277">
    <property type="entry name" value="CM_T"/>
</dbReference>
<dbReference type="Proteomes" id="UP000054600">
    <property type="component" value="Unassembled WGS sequence"/>
</dbReference>
<dbReference type="OrthoDB" id="6198144at2"/>
<dbReference type="Gene3D" id="1.10.3660.10">
    <property type="entry name" value="6-phosphogluconate dehydrogenase C-terminal like domain"/>
    <property type="match status" value="1"/>
</dbReference>
<keyword evidence="2" id="KW-0413">Isomerase</keyword>
<keyword evidence="2" id="KW-0057">Aromatic amino acid biosynthesis</keyword>
<comment type="subcellular location">
    <subcellularLocation>
        <location evidence="2">Cytoplasm</location>
    </subcellularLocation>
</comment>
<sequence>MSEKLNQLRAEIDGVDEQLLDLLEKRLKLVNDVGKIKSAEGLSLHDPVREVEMIARHREKATAKGISSEFIEDILHRLIQESYSNELTMDTESGKTNERKIIIIGGRGKMGALFCRQFLLSGYQVEILEDGDEYSSPELFSGASLVLVTVPLAKTLDVINQLPKLPSDCVLADLTSIKAKPLAAMLKVHDGPVVGFHPMFGPRVKTLVKQVVIQCDGRSSEQYGWLVDQIKLWGSYIEACSAKEHDQFMSYIQALRHFTSFVYGCFLLEEQVDLNKVLAFSSPIYRLELAMVGRMFSQSPELYADIILSSKDNLAVISRHLKEFSNEFNELSHEGREYFINRFTKVSHYLEKHAAVFQFETDNILELALKQKQ</sequence>
<dbReference type="UniPathway" id="UPA00122">
    <property type="reaction ID" value="UER00961"/>
</dbReference>
<dbReference type="PROSITE" id="PS51176">
    <property type="entry name" value="PDH_ADH"/>
    <property type="match status" value="1"/>
</dbReference>
<keyword evidence="2" id="KW-0963">Cytoplasm</keyword>
<dbReference type="EMBL" id="LNYW01000057">
    <property type="protein sequence ID" value="KTD58142.1"/>
    <property type="molecule type" value="Genomic_DNA"/>
</dbReference>
<dbReference type="InterPro" id="IPR036979">
    <property type="entry name" value="CM_dom_sf"/>
</dbReference>
<dbReference type="Pfam" id="PF01817">
    <property type="entry name" value="CM_2"/>
    <property type="match status" value="1"/>
</dbReference>
<keyword evidence="1 2" id="KW-0560">Oxidoreductase</keyword>
<keyword evidence="2" id="KW-0827">Tyrosine biosynthesis</keyword>
<dbReference type="Pfam" id="PF02153">
    <property type="entry name" value="PDH_N"/>
    <property type="match status" value="1"/>
</dbReference>
<keyword evidence="2" id="KW-0028">Amino-acid biosynthesis</keyword>
<gene>
    <name evidence="5" type="primary">tyrA</name>
    <name evidence="5" type="ORF">Lsha_2120</name>
</gene>
<dbReference type="PROSITE" id="PS51168">
    <property type="entry name" value="CHORISMATE_MUT_2"/>
    <property type="match status" value="1"/>
</dbReference>
<protein>
    <recommendedName>
        <fullName evidence="2">T-protein</fullName>
    </recommendedName>
</protein>
<dbReference type="PIRSF" id="PIRSF001499">
    <property type="entry name" value="Chor_mut_pdh_Tpr"/>
    <property type="match status" value="1"/>
</dbReference>
<dbReference type="eggNOG" id="COG0287">
    <property type="taxonomic scope" value="Bacteria"/>
</dbReference>
<keyword evidence="2" id="KW-0520">NAD</keyword>
<dbReference type="RefSeq" id="WP_018576349.1">
    <property type="nucleotide sequence ID" value="NZ_KB892385.1"/>
</dbReference>
<dbReference type="SUPFAM" id="SSF51735">
    <property type="entry name" value="NAD(P)-binding Rossmann-fold domains"/>
    <property type="match status" value="1"/>
</dbReference>
<dbReference type="eggNOG" id="COG1605">
    <property type="taxonomic scope" value="Bacteria"/>
</dbReference>
<dbReference type="PATRIC" id="fig|1122169.6.peg.2430"/>
<feature type="domain" description="Chorismate mutase" evidence="3">
    <location>
        <begin position="1"/>
        <end position="90"/>
    </location>
</feature>
<comment type="pathway">
    <text evidence="2">Metabolic intermediate biosynthesis; prephenate biosynthesis; prephenate from chorismate: step 1/1.</text>
</comment>
<dbReference type="Pfam" id="PF20463">
    <property type="entry name" value="PDH_C"/>
    <property type="match status" value="1"/>
</dbReference>
<dbReference type="InterPro" id="IPR008927">
    <property type="entry name" value="6-PGluconate_DH-like_C_sf"/>
</dbReference>
<evidence type="ECO:0000259" key="3">
    <source>
        <dbReference type="PROSITE" id="PS51168"/>
    </source>
</evidence>
<name>A0A0W0YNC5_9GAMM</name>
<dbReference type="Gene3D" id="1.20.59.10">
    <property type="entry name" value="Chorismate mutase"/>
    <property type="match status" value="1"/>
</dbReference>
<dbReference type="InterPro" id="IPR008244">
    <property type="entry name" value="Chor_mut/prephenate_DH_T"/>
</dbReference>
<dbReference type="InterPro" id="IPR003099">
    <property type="entry name" value="Prephen_DH"/>
</dbReference>
<dbReference type="GO" id="GO:0004665">
    <property type="term" value="F:prephenate dehydrogenase (NADP+) activity"/>
    <property type="evidence" value="ECO:0007669"/>
    <property type="project" value="InterPro"/>
</dbReference>
<dbReference type="UniPathway" id="UPA00120">
    <property type="reaction ID" value="UER00203"/>
</dbReference>
<dbReference type="InterPro" id="IPR002701">
    <property type="entry name" value="CM_II_prokaryot"/>
</dbReference>
<dbReference type="InterPro" id="IPR046825">
    <property type="entry name" value="PDH_C"/>
</dbReference>
<reference evidence="5 6" key="1">
    <citation type="submission" date="2015-11" db="EMBL/GenBank/DDBJ databases">
        <title>Genomic analysis of 38 Legionella species identifies large and diverse effector repertoires.</title>
        <authorList>
            <person name="Burstein D."/>
            <person name="Amaro F."/>
            <person name="Zusman T."/>
            <person name="Lifshitz Z."/>
            <person name="Cohen O."/>
            <person name="Gilbert J.A."/>
            <person name="Pupko T."/>
            <person name="Shuman H.A."/>
            <person name="Segal G."/>
        </authorList>
    </citation>
    <scope>NUCLEOTIDE SEQUENCE [LARGE SCALE GENOMIC DNA]</scope>
    <source>
        <strain evidence="5 6">ATCC 49655</strain>
    </source>
</reference>
<dbReference type="PANTHER" id="PTHR21363:SF0">
    <property type="entry name" value="PREPHENATE DEHYDROGENASE [NADP(+)]"/>
    <property type="match status" value="1"/>
</dbReference>